<dbReference type="EMBL" id="CP002042">
    <property type="protein sequence ID" value="ADH63737.1"/>
    <property type="molecule type" value="Genomic_DNA"/>
</dbReference>
<dbReference type="KEGG" id="msv:Mesil_1860"/>
<evidence type="ECO:0000313" key="2">
    <source>
        <dbReference type="EMBL" id="ADH63737.1"/>
    </source>
</evidence>
<evidence type="ECO:0000313" key="3">
    <source>
        <dbReference type="Proteomes" id="UP000001916"/>
    </source>
</evidence>
<reference evidence="2 3" key="1">
    <citation type="journal article" date="2010" name="Stand. Genomic Sci.">
        <title>Complete genome sequence of Meiothermus silvanus type strain (VI-R2).</title>
        <authorList>
            <person name="Sikorski J."/>
            <person name="Tindall B.J."/>
            <person name="Lowry S."/>
            <person name="Lucas S."/>
            <person name="Nolan M."/>
            <person name="Copeland A."/>
            <person name="Glavina Del Rio T."/>
            <person name="Tice H."/>
            <person name="Cheng J.F."/>
            <person name="Han C."/>
            <person name="Pitluck S."/>
            <person name="Liolios K."/>
            <person name="Ivanova N."/>
            <person name="Mavromatis K."/>
            <person name="Mikhailova N."/>
            <person name="Pati A."/>
            <person name="Goodwin L."/>
            <person name="Chen A."/>
            <person name="Palaniappan K."/>
            <person name="Land M."/>
            <person name="Hauser L."/>
            <person name="Chang Y.J."/>
            <person name="Jeffries C.D."/>
            <person name="Rohde M."/>
            <person name="Goker M."/>
            <person name="Woyke T."/>
            <person name="Bristow J."/>
            <person name="Eisen J.A."/>
            <person name="Markowitz V."/>
            <person name="Hugenholtz P."/>
            <person name="Kyrpides N.C."/>
            <person name="Klenk H.P."/>
            <person name="Lapidus A."/>
        </authorList>
    </citation>
    <scope>NUCLEOTIDE SEQUENCE [LARGE SCALE GENOMIC DNA]</scope>
    <source>
        <strain evidence="3">ATCC 700542 / DSM 9946 / VI-R2</strain>
    </source>
</reference>
<keyword evidence="1" id="KW-0472">Membrane</keyword>
<sequence>MQARRWVVGLSFLPFLLQLLGWAKTPLGGGLCGAFGSFDPFSAETFYAQFFLLGMALQAAFAFFLILIDLGLLDEESPAVRRANRVGLWLNGAILVLFILTRSVGLPFFTPLGWVWGNTTPLDGVSILMAACSLVLIGLLWSGSASARPVVR</sequence>
<keyword evidence="3" id="KW-1185">Reference proteome</keyword>
<accession>D7BGC1</accession>
<dbReference type="STRING" id="526227.Mesil_1860"/>
<dbReference type="HOGENOM" id="CLU_1720156_0_0_0"/>
<proteinExistence type="predicted"/>
<dbReference type="RefSeq" id="WP_013158294.1">
    <property type="nucleotide sequence ID" value="NC_014212.1"/>
</dbReference>
<feature type="transmembrane region" description="Helical" evidence="1">
    <location>
        <begin position="122"/>
        <end position="142"/>
    </location>
</feature>
<name>D7BGC1_ALLS1</name>
<keyword evidence="1" id="KW-0812">Transmembrane</keyword>
<dbReference type="Proteomes" id="UP000001916">
    <property type="component" value="Chromosome"/>
</dbReference>
<dbReference type="OrthoDB" id="26170at2"/>
<feature type="transmembrane region" description="Helical" evidence="1">
    <location>
        <begin position="88"/>
        <end position="110"/>
    </location>
</feature>
<evidence type="ECO:0000256" key="1">
    <source>
        <dbReference type="SAM" id="Phobius"/>
    </source>
</evidence>
<protein>
    <submittedName>
        <fullName evidence="2">Uncharacterized protein</fullName>
    </submittedName>
</protein>
<organism evidence="2 3">
    <name type="scientific">Allomeiothermus silvanus (strain ATCC 700542 / DSM 9946 / NBRC 106475 / NCIMB 13440 / VI-R2)</name>
    <name type="common">Thermus silvanus</name>
    <dbReference type="NCBI Taxonomy" id="526227"/>
    <lineage>
        <taxon>Bacteria</taxon>
        <taxon>Thermotogati</taxon>
        <taxon>Deinococcota</taxon>
        <taxon>Deinococci</taxon>
        <taxon>Thermales</taxon>
        <taxon>Thermaceae</taxon>
        <taxon>Allomeiothermus</taxon>
    </lineage>
</organism>
<feature type="transmembrane region" description="Helical" evidence="1">
    <location>
        <begin position="47"/>
        <end position="68"/>
    </location>
</feature>
<keyword evidence="1" id="KW-1133">Transmembrane helix</keyword>
<dbReference type="AlphaFoldDB" id="D7BGC1"/>
<gene>
    <name evidence="2" type="ordered locus">Mesil_1860</name>
</gene>